<dbReference type="OrthoDB" id="9805202at2"/>
<reference evidence="1 2" key="1">
    <citation type="submission" date="2017-11" db="EMBL/GenBank/DDBJ databases">
        <title>Genome sequence of Entomoplasma luminosum PIMN-1 (ATCC 49195).</title>
        <authorList>
            <person name="Lo W.-S."/>
            <person name="Gasparich G.E."/>
            <person name="Kuo C.-H."/>
        </authorList>
    </citation>
    <scope>NUCLEOTIDE SEQUENCE [LARGE SCALE GENOMIC DNA]</scope>
    <source>
        <strain evidence="1 2">PIMN-1</strain>
    </source>
</reference>
<sequence>MKLAILLTTGLLSTSPIITIMPNMIKNVQTKLDNYDFENLIMILQKQINPKNEEQIKSIFLNALITKNGLLSLNKEKIKEIKNPAIEKIFLDSKFKTILNQAYMSKIITFQNNKFAFQSSQQLTSTPGFWLETYWYWFGYAKLHFGDELVEKLIKAYPRDAEEFQGAIEYLVPELSYFHLMTGAMGKILERNGGVPYIQKLNCDHTGIWFSTWVYLDAYGPWAEWGEPK</sequence>
<dbReference type="KEGG" id="elj:ELUMI_v1c01060"/>
<accession>A0A2K8NSU7</accession>
<gene>
    <name evidence="1" type="ORF">ELUMI_v1c01060</name>
</gene>
<organism evidence="1 2">
    <name type="scientific">Williamsoniiplasma luminosum</name>
    <dbReference type="NCBI Taxonomy" id="214888"/>
    <lineage>
        <taxon>Bacteria</taxon>
        <taxon>Bacillati</taxon>
        <taxon>Mycoplasmatota</taxon>
        <taxon>Mollicutes</taxon>
        <taxon>Entomoplasmatales</taxon>
        <taxon>Williamsoniiplasma</taxon>
    </lineage>
</organism>
<evidence type="ECO:0000313" key="1">
    <source>
        <dbReference type="EMBL" id="ATZ16834.1"/>
    </source>
</evidence>
<proteinExistence type="predicted"/>
<dbReference type="Proteomes" id="UP000232063">
    <property type="component" value="Chromosome"/>
</dbReference>
<dbReference type="RefSeq" id="WP_025734425.1">
    <property type="nucleotide sequence ID" value="NZ_CP024963.1"/>
</dbReference>
<dbReference type="EMBL" id="CP024963">
    <property type="protein sequence ID" value="ATZ16834.1"/>
    <property type="molecule type" value="Genomic_DNA"/>
</dbReference>
<dbReference type="AlphaFoldDB" id="A0A2K8NSU7"/>
<name>A0A2K8NSU7_9MOLU</name>
<evidence type="ECO:0000313" key="2">
    <source>
        <dbReference type="Proteomes" id="UP000232063"/>
    </source>
</evidence>
<keyword evidence="2" id="KW-1185">Reference proteome</keyword>
<protein>
    <submittedName>
        <fullName evidence="1">Uncharacterized protein</fullName>
    </submittedName>
</protein>